<keyword evidence="3" id="KW-1185">Reference proteome</keyword>
<dbReference type="STRING" id="351605.Gura_1252"/>
<gene>
    <name evidence="2" type="ordered locus">Gura_1252</name>
</gene>
<reference evidence="2 3" key="1">
    <citation type="submission" date="2007-05" db="EMBL/GenBank/DDBJ databases">
        <title>Complete sequence of Geobacter uraniireducens Rf4.</title>
        <authorList>
            <consortium name="US DOE Joint Genome Institute"/>
            <person name="Copeland A."/>
            <person name="Lucas S."/>
            <person name="Lapidus A."/>
            <person name="Barry K."/>
            <person name="Detter J.C."/>
            <person name="Glavina del Rio T."/>
            <person name="Hammon N."/>
            <person name="Israni S."/>
            <person name="Dalin E."/>
            <person name="Tice H."/>
            <person name="Pitluck S."/>
            <person name="Chertkov O."/>
            <person name="Brettin T."/>
            <person name="Bruce D."/>
            <person name="Han C."/>
            <person name="Schmutz J."/>
            <person name="Larimer F."/>
            <person name="Land M."/>
            <person name="Hauser L."/>
            <person name="Kyrpides N."/>
            <person name="Mikhailova N."/>
            <person name="Shelobolina E."/>
            <person name="Aklujkar M."/>
            <person name="Lovley D."/>
            <person name="Richardson P."/>
        </authorList>
    </citation>
    <scope>NUCLEOTIDE SEQUENCE [LARGE SCALE GENOMIC DNA]</scope>
    <source>
        <strain evidence="2 3">Rf4</strain>
    </source>
</reference>
<evidence type="ECO:0000256" key="1">
    <source>
        <dbReference type="ARBA" id="ARBA00022649"/>
    </source>
</evidence>
<evidence type="ECO:0000313" key="2">
    <source>
        <dbReference type="EMBL" id="ABQ25456.1"/>
    </source>
</evidence>
<proteinExistence type="predicted"/>
<dbReference type="InterPro" id="IPR009956">
    <property type="entry name" value="Post-segregation_anti-tox_CcdA"/>
</dbReference>
<dbReference type="Proteomes" id="UP000006695">
    <property type="component" value="Chromosome"/>
</dbReference>
<name>A5GAE8_GEOUR</name>
<protein>
    <submittedName>
        <fullName evidence="2">Post-segregation antitoxin CcdA</fullName>
    </submittedName>
</protein>
<dbReference type="KEGG" id="gur:Gura_1252"/>
<dbReference type="RefSeq" id="WP_011938174.1">
    <property type="nucleotide sequence ID" value="NC_009483.1"/>
</dbReference>
<keyword evidence="1" id="KW-1277">Toxin-antitoxin system</keyword>
<evidence type="ECO:0000313" key="3">
    <source>
        <dbReference type="Proteomes" id="UP000006695"/>
    </source>
</evidence>
<dbReference type="AlphaFoldDB" id="A5GAE8"/>
<accession>A5GAE8</accession>
<dbReference type="Pfam" id="PF07362">
    <property type="entry name" value="CcdA"/>
    <property type="match status" value="1"/>
</dbReference>
<dbReference type="EMBL" id="CP000698">
    <property type="protein sequence ID" value="ABQ25456.1"/>
    <property type="molecule type" value="Genomic_DNA"/>
</dbReference>
<organism evidence="2 3">
    <name type="scientific">Geotalea uraniireducens (strain Rf4)</name>
    <name type="common">Geobacter uraniireducens</name>
    <dbReference type="NCBI Taxonomy" id="351605"/>
    <lineage>
        <taxon>Bacteria</taxon>
        <taxon>Pseudomonadati</taxon>
        <taxon>Thermodesulfobacteriota</taxon>
        <taxon>Desulfuromonadia</taxon>
        <taxon>Geobacterales</taxon>
        <taxon>Geobacteraceae</taxon>
        <taxon>Geotalea</taxon>
    </lineage>
</organism>
<sequence>MRMHNTHKECAVEAKLFNPNAPKKPTNLTINSDLLQKAREHHINLSQTLELRLAELIREEKRRQWLEENREAIEVYNRRIEADGVFSDGLRRF</sequence>
<dbReference type="HOGENOM" id="CLU_157097_2_0_7"/>